<dbReference type="EMBL" id="QFAY01000028">
    <property type="protein sequence ID" value="MBP2621936.1"/>
    <property type="molecule type" value="Genomic_DNA"/>
</dbReference>
<dbReference type="InterPro" id="IPR001173">
    <property type="entry name" value="Glyco_trans_2-like"/>
</dbReference>
<dbReference type="Proteomes" id="UP001519349">
    <property type="component" value="Unassembled WGS sequence"/>
</dbReference>
<dbReference type="RefSeq" id="WP_128836710.1">
    <property type="nucleotide sequence ID" value="NZ_QFAY01000028.1"/>
</dbReference>
<dbReference type="InterPro" id="IPR029044">
    <property type="entry name" value="Nucleotide-diphossugar_trans"/>
</dbReference>
<keyword evidence="1" id="KW-0328">Glycosyltransferase</keyword>
<comment type="caution">
    <text evidence="4">The sequence shown here is derived from an EMBL/GenBank/DDBJ whole genome shotgun (WGS) entry which is preliminary data.</text>
</comment>
<feature type="domain" description="Glycosyltransferase 2-like" evidence="3">
    <location>
        <begin position="7"/>
        <end position="175"/>
    </location>
</feature>
<keyword evidence="2" id="KW-0808">Transferase</keyword>
<dbReference type="Pfam" id="PF00535">
    <property type="entry name" value="Glycos_transf_2"/>
    <property type="match status" value="1"/>
</dbReference>
<evidence type="ECO:0000256" key="2">
    <source>
        <dbReference type="ARBA" id="ARBA00022679"/>
    </source>
</evidence>
<evidence type="ECO:0000313" key="4">
    <source>
        <dbReference type="EMBL" id="MBP2621936.1"/>
    </source>
</evidence>
<sequence>MSQELISVLIPVYNVEQYLAECVNSVRNQTYQNLEIILVNDGSTDASGQICRDLAAQDSRITVMDQENQGLSGARNTGLEAAGGAYVIFVDSDDWLPEQHVARLYEKLKEYDADIAIGHHCSFRPEDATFLYYSTEHFEQLYKREEMIEEYPRRRMMDGVFLSAWGKLYKRDLFDAVRYPVGRVAEDAFTTYKLYLQAEKIIYLNEPLYYYRLRPGSISLTWNERWFQDLIAGFEEQLAILGKLGYDLSFYYKYYTFLLQYCRDNALAVGLQDSPVYQEIENKLKLFGE</sequence>
<dbReference type="Gene3D" id="3.90.550.10">
    <property type="entry name" value="Spore Coat Polysaccharide Biosynthesis Protein SpsA, Chain A"/>
    <property type="match status" value="1"/>
</dbReference>
<gene>
    <name evidence="4" type="ORF">DHL47_11540</name>
</gene>
<protein>
    <submittedName>
        <fullName evidence="4">Glycosyltransferase family 2 protein</fullName>
    </submittedName>
</protein>
<name>A0ABS5AZT5_9STRE</name>
<evidence type="ECO:0000313" key="5">
    <source>
        <dbReference type="Proteomes" id="UP001519349"/>
    </source>
</evidence>
<evidence type="ECO:0000259" key="3">
    <source>
        <dbReference type="Pfam" id="PF00535"/>
    </source>
</evidence>
<reference evidence="4 5" key="1">
    <citation type="submission" date="2018-05" db="EMBL/GenBank/DDBJ databases">
        <title>Draft genome sequence of Streptococcus panodentis CCUG 70867T.</title>
        <authorList>
            <person name="Salva-Serra F."/>
            <person name="Mendez V."/>
            <person name="Jaen-Luchoro D."/>
            <person name="Gonzales-Siles L."/>
            <person name="Karlsson R."/>
            <person name="Engstrom-Jakobsson H."/>
            <person name="Busquets A."/>
            <person name="Gomila M."/>
            <person name="Pineiro-Iglesias B."/>
            <person name="Bennasar-Figueras A."/>
            <person name="Seeger M."/>
            <person name="Moore E."/>
        </authorList>
    </citation>
    <scope>NUCLEOTIDE SEQUENCE [LARGE SCALE GENOMIC DNA]</scope>
    <source>
        <strain evidence="4 5">CCUG 70867</strain>
    </source>
</reference>
<proteinExistence type="predicted"/>
<organism evidence="4 5">
    <name type="scientific">Streptococcus panodentis</name>
    <dbReference type="NCBI Taxonomy" id="1581472"/>
    <lineage>
        <taxon>Bacteria</taxon>
        <taxon>Bacillati</taxon>
        <taxon>Bacillota</taxon>
        <taxon>Bacilli</taxon>
        <taxon>Lactobacillales</taxon>
        <taxon>Streptococcaceae</taxon>
        <taxon>Streptococcus</taxon>
    </lineage>
</organism>
<dbReference type="CDD" id="cd00761">
    <property type="entry name" value="Glyco_tranf_GTA_type"/>
    <property type="match status" value="1"/>
</dbReference>
<dbReference type="SUPFAM" id="SSF53448">
    <property type="entry name" value="Nucleotide-diphospho-sugar transferases"/>
    <property type="match status" value="1"/>
</dbReference>
<dbReference type="PANTHER" id="PTHR22916">
    <property type="entry name" value="GLYCOSYLTRANSFERASE"/>
    <property type="match status" value="1"/>
</dbReference>
<dbReference type="PANTHER" id="PTHR22916:SF51">
    <property type="entry name" value="GLYCOSYLTRANSFERASE EPSH-RELATED"/>
    <property type="match status" value="1"/>
</dbReference>
<evidence type="ECO:0000256" key="1">
    <source>
        <dbReference type="ARBA" id="ARBA00022676"/>
    </source>
</evidence>
<accession>A0ABS5AZT5</accession>
<keyword evidence="5" id="KW-1185">Reference proteome</keyword>